<comment type="caution">
    <text evidence="5">The sequence shown here is derived from an EMBL/GenBank/DDBJ whole genome shotgun (WGS) entry which is preliminary data.</text>
</comment>
<dbReference type="RefSeq" id="WP_215369445.1">
    <property type="nucleotide sequence ID" value="NZ_JAGTIS010000001.1"/>
</dbReference>
<protein>
    <submittedName>
        <fullName evidence="5">Plastocyanin</fullName>
    </submittedName>
</protein>
<dbReference type="Pfam" id="PF00127">
    <property type="entry name" value="Copper-bind"/>
    <property type="match status" value="1"/>
</dbReference>
<dbReference type="SUPFAM" id="SSF49503">
    <property type="entry name" value="Cupredoxins"/>
    <property type="match status" value="1"/>
</dbReference>
<feature type="chain" id="PRO_5046622161" evidence="3">
    <location>
        <begin position="25"/>
        <end position="179"/>
    </location>
</feature>
<evidence type="ECO:0000259" key="4">
    <source>
        <dbReference type="Pfam" id="PF00127"/>
    </source>
</evidence>
<evidence type="ECO:0000256" key="1">
    <source>
        <dbReference type="ARBA" id="ARBA00022723"/>
    </source>
</evidence>
<feature type="domain" description="Blue (type 1) copper" evidence="4">
    <location>
        <begin position="45"/>
        <end position="179"/>
    </location>
</feature>
<dbReference type="Gene3D" id="2.60.40.420">
    <property type="entry name" value="Cupredoxins - blue copper proteins"/>
    <property type="match status" value="1"/>
</dbReference>
<evidence type="ECO:0000313" key="5">
    <source>
        <dbReference type="EMBL" id="MBT8764847.1"/>
    </source>
</evidence>
<evidence type="ECO:0000256" key="3">
    <source>
        <dbReference type="SAM" id="SignalP"/>
    </source>
</evidence>
<accession>A0ABS5XAX7</accession>
<keyword evidence="3" id="KW-0732">Signal</keyword>
<organism evidence="5 6">
    <name type="scientific">Metapseudomonas boanensis</name>
    <dbReference type="NCBI Taxonomy" id="2822138"/>
    <lineage>
        <taxon>Bacteria</taxon>
        <taxon>Pseudomonadati</taxon>
        <taxon>Pseudomonadota</taxon>
        <taxon>Gammaproteobacteria</taxon>
        <taxon>Pseudomonadales</taxon>
        <taxon>Pseudomonadaceae</taxon>
        <taxon>Metapseudomonas</taxon>
    </lineage>
</organism>
<evidence type="ECO:0000256" key="2">
    <source>
        <dbReference type="ARBA" id="ARBA00023008"/>
    </source>
</evidence>
<dbReference type="PANTHER" id="PTHR38439">
    <property type="entry name" value="AURACYANIN-B"/>
    <property type="match status" value="1"/>
</dbReference>
<gene>
    <name evidence="5" type="ORF">J7302_01620</name>
</gene>
<dbReference type="InterPro" id="IPR000923">
    <property type="entry name" value="BlueCu_1"/>
</dbReference>
<proteinExistence type="predicted"/>
<dbReference type="InterPro" id="IPR050845">
    <property type="entry name" value="Cu-binding_ET"/>
</dbReference>
<evidence type="ECO:0000313" key="6">
    <source>
        <dbReference type="Proteomes" id="UP001519667"/>
    </source>
</evidence>
<dbReference type="EMBL" id="JAGTIS010000001">
    <property type="protein sequence ID" value="MBT8764847.1"/>
    <property type="molecule type" value="Genomic_DNA"/>
</dbReference>
<dbReference type="PANTHER" id="PTHR38439:SF3">
    <property type="entry name" value="COPPER-RESISTANT CUPROPROTEIN COPI"/>
    <property type="match status" value="1"/>
</dbReference>
<feature type="signal peptide" evidence="3">
    <location>
        <begin position="1"/>
        <end position="24"/>
    </location>
</feature>
<keyword evidence="1" id="KW-0479">Metal-binding</keyword>
<name>A0ABS5XAX7_9GAMM</name>
<reference evidence="5 6" key="1">
    <citation type="submission" date="2021-04" db="EMBL/GenBank/DDBJ databases">
        <title>Pseudomonas boanensis sp. nov., a bacterium isolated from river water used for household purposes in Boane District, Mozambique.</title>
        <authorList>
            <person name="Nicklasson M."/>
            <person name="Martin-Rodriguez A.J."/>
            <person name="Thorell K."/>
            <person name="Neves L."/>
            <person name="Mussagy A."/>
            <person name="Rydberg H.A."/>
            <person name="Hernroth B."/>
            <person name="Svensson-Stadler L."/>
            <person name="Sjoling A."/>
        </authorList>
    </citation>
    <scope>NUCLEOTIDE SEQUENCE [LARGE SCALE GENOMIC DNA]</scope>
    <source>
        <strain evidence="5 6">DB1</strain>
    </source>
</reference>
<keyword evidence="6" id="KW-1185">Reference proteome</keyword>
<sequence>MNNTKLASSLIAIVPLLTGAIAQADDGPTKDDVGRPGTLAEVERTIEVKMGDVYFAPESIDVKDGETIRFVLKNDGAMLHEFNLGKAAAHAAHQKEMAAMFRNGTLSPTGRNHDMQAMDHTMGGMKMVGMEHNAPNSTLVEPGTTQELIWTFSKTTGLQFACNVPGHYQLGMVGLVNVK</sequence>
<keyword evidence="2" id="KW-0186">Copper</keyword>
<dbReference type="Proteomes" id="UP001519667">
    <property type="component" value="Unassembled WGS sequence"/>
</dbReference>
<dbReference type="InterPro" id="IPR008972">
    <property type="entry name" value="Cupredoxin"/>
</dbReference>